<dbReference type="AlphaFoldDB" id="A0A2H1VXF8"/>
<proteinExistence type="predicted"/>
<sequence>MQPVCVSRSLRHMPLHNWLHYTGWSTGGSHVDAPFVELSVGGGRDRALHVDGVAVCRCGFVSRLGECPPPTQCPVIHTRPLVTDTHHTTHVCYYLLEVSPAGFPHLSRIVVTPDRTDSVMLSNVSASSPAWGRMVQVSCGKV</sequence>
<reference evidence="1" key="1">
    <citation type="submission" date="2016-07" db="EMBL/GenBank/DDBJ databases">
        <authorList>
            <person name="Bretaudeau A."/>
        </authorList>
    </citation>
    <scope>NUCLEOTIDE SEQUENCE</scope>
    <source>
        <strain evidence="1">Rice</strain>
        <tissue evidence="1">Whole body</tissue>
    </source>
</reference>
<organism evidence="1">
    <name type="scientific">Spodoptera frugiperda</name>
    <name type="common">Fall armyworm</name>
    <dbReference type="NCBI Taxonomy" id="7108"/>
    <lineage>
        <taxon>Eukaryota</taxon>
        <taxon>Metazoa</taxon>
        <taxon>Ecdysozoa</taxon>
        <taxon>Arthropoda</taxon>
        <taxon>Hexapoda</taxon>
        <taxon>Insecta</taxon>
        <taxon>Pterygota</taxon>
        <taxon>Neoptera</taxon>
        <taxon>Endopterygota</taxon>
        <taxon>Lepidoptera</taxon>
        <taxon>Glossata</taxon>
        <taxon>Ditrysia</taxon>
        <taxon>Noctuoidea</taxon>
        <taxon>Noctuidae</taxon>
        <taxon>Amphipyrinae</taxon>
        <taxon>Spodoptera</taxon>
    </lineage>
</organism>
<protein>
    <submittedName>
        <fullName evidence="1">SFRICE_010430</fullName>
    </submittedName>
</protein>
<dbReference type="EMBL" id="ODYU01005034">
    <property type="protein sequence ID" value="SOQ45519.1"/>
    <property type="molecule type" value="Genomic_DNA"/>
</dbReference>
<accession>A0A2H1VXF8</accession>
<gene>
    <name evidence="1" type="ORF">SFRICE_010430</name>
</gene>
<evidence type="ECO:0000313" key="1">
    <source>
        <dbReference type="EMBL" id="SOQ45519.1"/>
    </source>
</evidence>
<name>A0A2H1VXF8_SPOFR</name>